<keyword evidence="6" id="KW-1133">Transmembrane helix</keyword>
<evidence type="ECO:0000256" key="4">
    <source>
        <dbReference type="ARBA" id="ARBA00022692"/>
    </source>
</evidence>
<dbReference type="GO" id="GO:0020037">
    <property type="term" value="F:heme binding"/>
    <property type="evidence" value="ECO:0007669"/>
    <property type="project" value="InterPro"/>
</dbReference>
<dbReference type="AlphaFoldDB" id="A0A699I888"/>
<dbReference type="InterPro" id="IPR002401">
    <property type="entry name" value="Cyt_P450_E_grp-I"/>
</dbReference>
<protein>
    <submittedName>
        <fullName evidence="13">Cytochrome P450 CYP72A219-like</fullName>
    </submittedName>
</protein>
<dbReference type="UniPathway" id="UPA00213"/>
<keyword evidence="4" id="KW-0812">Transmembrane</keyword>
<evidence type="ECO:0000256" key="12">
    <source>
        <dbReference type="RuleBase" id="RU000461"/>
    </source>
</evidence>
<dbReference type="Gene3D" id="1.10.630.10">
    <property type="entry name" value="Cytochrome P450"/>
    <property type="match status" value="1"/>
</dbReference>
<name>A0A699I888_TANCI</name>
<dbReference type="PANTHER" id="PTHR24282">
    <property type="entry name" value="CYTOCHROME P450 FAMILY MEMBER"/>
    <property type="match status" value="1"/>
</dbReference>
<dbReference type="GO" id="GO:0005506">
    <property type="term" value="F:iron ion binding"/>
    <property type="evidence" value="ECO:0007669"/>
    <property type="project" value="InterPro"/>
</dbReference>
<comment type="subcellular location">
    <subcellularLocation>
        <location evidence="1">Membrane</location>
    </subcellularLocation>
</comment>
<organism evidence="13">
    <name type="scientific">Tanacetum cinerariifolium</name>
    <name type="common">Dalmatian daisy</name>
    <name type="synonym">Chrysanthemum cinerariifolium</name>
    <dbReference type="NCBI Taxonomy" id="118510"/>
    <lineage>
        <taxon>Eukaryota</taxon>
        <taxon>Viridiplantae</taxon>
        <taxon>Streptophyta</taxon>
        <taxon>Embryophyta</taxon>
        <taxon>Tracheophyta</taxon>
        <taxon>Spermatophyta</taxon>
        <taxon>Magnoliopsida</taxon>
        <taxon>eudicotyledons</taxon>
        <taxon>Gunneridae</taxon>
        <taxon>Pentapetalae</taxon>
        <taxon>asterids</taxon>
        <taxon>campanulids</taxon>
        <taxon>Asterales</taxon>
        <taxon>Asteraceae</taxon>
        <taxon>Asteroideae</taxon>
        <taxon>Anthemideae</taxon>
        <taxon>Anthemidinae</taxon>
        <taxon>Tanacetum</taxon>
    </lineage>
</organism>
<gene>
    <name evidence="13" type="ORF">Tci_497214</name>
</gene>
<accession>A0A699I888</accession>
<dbReference type="GO" id="GO:0004497">
    <property type="term" value="F:monooxygenase activity"/>
    <property type="evidence" value="ECO:0007669"/>
    <property type="project" value="UniProtKB-KW"/>
</dbReference>
<keyword evidence="8 11" id="KW-0408">Iron</keyword>
<dbReference type="PRINTS" id="PR00385">
    <property type="entry name" value="P450"/>
</dbReference>
<dbReference type="CDD" id="cd20642">
    <property type="entry name" value="CYP72"/>
    <property type="match status" value="1"/>
</dbReference>
<dbReference type="InterPro" id="IPR036396">
    <property type="entry name" value="Cyt_P450_sf"/>
</dbReference>
<evidence type="ECO:0000256" key="10">
    <source>
        <dbReference type="ARBA" id="ARBA00023136"/>
    </source>
</evidence>
<reference evidence="13" key="1">
    <citation type="journal article" date="2019" name="Sci. Rep.">
        <title>Draft genome of Tanacetum cinerariifolium, the natural source of mosquito coil.</title>
        <authorList>
            <person name="Yamashiro T."/>
            <person name="Shiraishi A."/>
            <person name="Satake H."/>
            <person name="Nakayama K."/>
        </authorList>
    </citation>
    <scope>NUCLEOTIDE SEQUENCE</scope>
</reference>
<dbReference type="PROSITE" id="PS00086">
    <property type="entry name" value="CYTOCHROME_P450"/>
    <property type="match status" value="1"/>
</dbReference>
<comment type="caution">
    <text evidence="13">The sequence shown here is derived from an EMBL/GenBank/DDBJ whole genome shotgun (WGS) entry which is preliminary data.</text>
</comment>
<evidence type="ECO:0000256" key="9">
    <source>
        <dbReference type="ARBA" id="ARBA00023033"/>
    </source>
</evidence>
<comment type="similarity">
    <text evidence="2 12">Belongs to the cytochrome P450 family.</text>
</comment>
<feature type="binding site" description="axial binding residue" evidence="11">
    <location>
        <position position="465"/>
    </location>
    <ligand>
        <name>heme</name>
        <dbReference type="ChEBI" id="CHEBI:30413"/>
    </ligand>
    <ligandPart>
        <name>Fe</name>
        <dbReference type="ChEBI" id="CHEBI:18248"/>
    </ligandPart>
</feature>
<evidence type="ECO:0000256" key="3">
    <source>
        <dbReference type="ARBA" id="ARBA00022617"/>
    </source>
</evidence>
<evidence type="ECO:0000256" key="2">
    <source>
        <dbReference type="ARBA" id="ARBA00010617"/>
    </source>
</evidence>
<evidence type="ECO:0000256" key="7">
    <source>
        <dbReference type="ARBA" id="ARBA00023002"/>
    </source>
</evidence>
<dbReference type="Pfam" id="PF00067">
    <property type="entry name" value="p450"/>
    <property type="match status" value="1"/>
</dbReference>
<evidence type="ECO:0000256" key="5">
    <source>
        <dbReference type="ARBA" id="ARBA00022723"/>
    </source>
</evidence>
<keyword evidence="3 11" id="KW-0349">Heme</keyword>
<sequence>MKVSTMCYLVGVVVIIFMSYASRLVNLMWFKPKKIEKLLREQGLKGNSYQFFFGDLKEMVQLTVQAKSKPIGLTDDIVPRVIPFVHKSVTTHGKVCFTWMGHKPVVQVSEPFMIREIYANYHKFQKPRGGNPLSKLLVKGIIDTDADQWIKHRKIINPAFHVDKLKHMVPAFYVSCGEMIDKWGEMLTKQSACEVDVWPYLQSFTSDVISRTAFGSSFEEGRKIFQLQREQAELIIKAEQSIYIPGSRFLPSQSNMRIKEIDREVRASIRSIIDKRVIMMKVGDIKNDDLLGILLDSNHKEIKQHGNINFGLSIEEVIEECKLFYFAGQETTGNMLVWTMILLGQYTNWQARARKEVLAIFGEKKPDIDGLARLKVVSMIFNEVLRLYPPGAALGRMIHEETKLGNITLPAGTHIQLNTLVLHHDRDLWGDDVKEFNPERFSKGVLKATNGQASYIPFGAGPRICIGQNFAMMEAKMALVMILQRFYFVLSPSYSHAPHTIITLQPQFGAQIILQKL</sequence>
<dbReference type="InterPro" id="IPR017972">
    <property type="entry name" value="Cyt_P450_CS"/>
</dbReference>
<evidence type="ECO:0000256" key="11">
    <source>
        <dbReference type="PIRSR" id="PIRSR602401-1"/>
    </source>
</evidence>
<evidence type="ECO:0000256" key="6">
    <source>
        <dbReference type="ARBA" id="ARBA00022989"/>
    </source>
</evidence>
<keyword evidence="5 11" id="KW-0479">Metal-binding</keyword>
<dbReference type="PRINTS" id="PR00463">
    <property type="entry name" value="EP450I"/>
</dbReference>
<proteinExistence type="inferred from homology"/>
<keyword evidence="7 12" id="KW-0560">Oxidoreductase</keyword>
<keyword evidence="10" id="KW-0472">Membrane</keyword>
<dbReference type="GO" id="GO:0016020">
    <property type="term" value="C:membrane"/>
    <property type="evidence" value="ECO:0007669"/>
    <property type="project" value="UniProtKB-SubCell"/>
</dbReference>
<dbReference type="FunFam" id="1.10.630.10:FF:000029">
    <property type="entry name" value="Cytochrome P450 734A1"/>
    <property type="match status" value="1"/>
</dbReference>
<dbReference type="EMBL" id="BKCJ010257350">
    <property type="protein sequence ID" value="GEZ25241.1"/>
    <property type="molecule type" value="Genomic_DNA"/>
</dbReference>
<dbReference type="SUPFAM" id="SSF48264">
    <property type="entry name" value="Cytochrome P450"/>
    <property type="match status" value="1"/>
</dbReference>
<evidence type="ECO:0000256" key="1">
    <source>
        <dbReference type="ARBA" id="ARBA00004370"/>
    </source>
</evidence>
<dbReference type="PANTHER" id="PTHR24282:SF234">
    <property type="entry name" value="CYTOCHROME P450-RELATED"/>
    <property type="match status" value="1"/>
</dbReference>
<evidence type="ECO:0000313" key="13">
    <source>
        <dbReference type="EMBL" id="GEZ25241.1"/>
    </source>
</evidence>
<evidence type="ECO:0000256" key="8">
    <source>
        <dbReference type="ARBA" id="ARBA00023004"/>
    </source>
</evidence>
<comment type="cofactor">
    <cofactor evidence="11">
        <name>heme</name>
        <dbReference type="ChEBI" id="CHEBI:30413"/>
    </cofactor>
</comment>
<keyword evidence="9 12" id="KW-0503">Monooxygenase</keyword>
<dbReference type="InterPro" id="IPR001128">
    <property type="entry name" value="Cyt_P450"/>
</dbReference>
<dbReference type="InterPro" id="IPR050665">
    <property type="entry name" value="Cytochrome_P450_Monooxygen"/>
</dbReference>
<dbReference type="GO" id="GO:0016705">
    <property type="term" value="F:oxidoreductase activity, acting on paired donors, with incorporation or reduction of molecular oxygen"/>
    <property type="evidence" value="ECO:0007669"/>
    <property type="project" value="InterPro"/>
</dbReference>
<dbReference type="GO" id="GO:0016114">
    <property type="term" value="P:terpenoid biosynthetic process"/>
    <property type="evidence" value="ECO:0007669"/>
    <property type="project" value="UniProtKB-UniPathway"/>
</dbReference>